<reference evidence="2" key="1">
    <citation type="submission" date="2012-12" db="EMBL/GenBank/DDBJ databases">
        <title>Identification and characterization of a phenylalanine ammonia-lyase gene family in Isatis indigotica Fort.</title>
        <authorList>
            <person name="Liu Q."/>
            <person name="Chen J."/>
            <person name="Zhou X."/>
            <person name="Di P."/>
            <person name="Xiao Y."/>
            <person name="Xuan H."/>
            <person name="Zhang L."/>
            <person name="Chen W."/>
        </authorList>
    </citation>
    <scope>NUCLEOTIDE SEQUENCE</scope>
    <source>
        <tissue evidence="2">Salivary gland</tissue>
    </source>
</reference>
<feature type="signal peptide" evidence="1">
    <location>
        <begin position="1"/>
        <end position="18"/>
    </location>
</feature>
<proteinExistence type="evidence at transcript level"/>
<feature type="chain" id="PRO_5005517182" evidence="1">
    <location>
        <begin position="19"/>
        <end position="102"/>
    </location>
</feature>
<keyword evidence="1" id="KW-0732">Signal</keyword>
<organism evidence="2">
    <name type="scientific">Ixodes ricinus</name>
    <name type="common">Common tick</name>
    <name type="synonym">Acarus ricinus</name>
    <dbReference type="NCBI Taxonomy" id="34613"/>
    <lineage>
        <taxon>Eukaryota</taxon>
        <taxon>Metazoa</taxon>
        <taxon>Ecdysozoa</taxon>
        <taxon>Arthropoda</taxon>
        <taxon>Chelicerata</taxon>
        <taxon>Arachnida</taxon>
        <taxon>Acari</taxon>
        <taxon>Parasitiformes</taxon>
        <taxon>Ixodida</taxon>
        <taxon>Ixodoidea</taxon>
        <taxon>Ixodidae</taxon>
        <taxon>Ixodinae</taxon>
        <taxon>Ixodes</taxon>
    </lineage>
</organism>
<evidence type="ECO:0000256" key="1">
    <source>
        <dbReference type="SAM" id="SignalP"/>
    </source>
</evidence>
<dbReference type="AlphaFoldDB" id="A0A0K8REQ4"/>
<evidence type="ECO:0000313" key="2">
    <source>
        <dbReference type="EMBL" id="JAA68974.1"/>
    </source>
</evidence>
<accession>A0A0K8REQ4</accession>
<name>A0A0K8REQ4_IXORI</name>
<sequence>MKLAVFAMVLILPAVVSAESGTQHISNCEGSLIQGGDAACGLLGTSYSTYDPKDCTVVCKDGQRPKLPKGVCLNGKVTCTSDVEQELEDWNLQNQEDYIGAH</sequence>
<dbReference type="EMBL" id="GADI01004834">
    <property type="protein sequence ID" value="JAA68974.1"/>
    <property type="molecule type" value="mRNA"/>
</dbReference>
<protein>
    <submittedName>
        <fullName evidence="2">Putative ixodes 10 kDa peptide protein</fullName>
    </submittedName>
</protein>